<accession>A0A455K2D0</accession>
<proteinExistence type="predicted"/>
<keyword evidence="1" id="KW-0614">Plasmid</keyword>
<dbReference type="EMBL" id="MH143576">
    <property type="protein sequence ID" value="AWJ96649.1"/>
    <property type="molecule type" value="Genomic_DNA"/>
</dbReference>
<evidence type="ECO:0000313" key="1">
    <source>
        <dbReference type="EMBL" id="AWJ96649.1"/>
    </source>
</evidence>
<name>A0A455K2D0_SALET</name>
<dbReference type="AlphaFoldDB" id="A0A455K2D0"/>
<geneLocation type="plasmid" evidence="1">
    <name>pMCR-1</name>
</geneLocation>
<organism evidence="1">
    <name type="scientific">Salmonella enterica subsp. enterica serovar California</name>
    <dbReference type="NCBI Taxonomy" id="29474"/>
    <lineage>
        <taxon>Bacteria</taxon>
        <taxon>Pseudomonadati</taxon>
        <taxon>Pseudomonadota</taxon>
        <taxon>Gammaproteobacteria</taxon>
        <taxon>Enterobacterales</taxon>
        <taxon>Enterobacteriaceae</taxon>
        <taxon>Salmonella</taxon>
    </lineage>
</organism>
<protein>
    <submittedName>
        <fullName evidence="1">Uncharacterized protein</fullName>
    </submittedName>
</protein>
<sequence>MASLTIAQQGRRFKMKCSSVFTSTTNHVFTFERVTLCTIILMHKDTGQQYVVIFTDNNKIRDYKAGIVPQFGELKQSDVDLVLFYRDEYEKYFDSLKDGDECLSFKDFIECLC</sequence>
<reference evidence="1" key="1">
    <citation type="submission" date="2018-03" db="EMBL/GenBank/DDBJ databases">
        <title>Salmonella enterica subsp. enterica serovar California str. SL01 plasmid pMCR-1, complete sequence.</title>
        <authorList>
            <person name="Wang Y."/>
            <person name="Lei C."/>
            <person name="Wang H."/>
        </authorList>
    </citation>
    <scope>NUCLEOTIDE SEQUENCE</scope>
    <source>
        <strain evidence="1">SL01</strain>
        <plasmid evidence="1">pMCR-1</plasmid>
    </source>
</reference>